<evidence type="ECO:0000259" key="2">
    <source>
        <dbReference type="Pfam" id="PF11716"/>
    </source>
</evidence>
<dbReference type="EMBL" id="CAEZVC010000030">
    <property type="protein sequence ID" value="CAB4619835.1"/>
    <property type="molecule type" value="Genomic_DNA"/>
</dbReference>
<name>A0A6J5ZYT9_9ZZZZ</name>
<gene>
    <name evidence="5" type="ORF">UFOPK1762_01571</name>
    <name evidence="6" type="ORF">UFOPK1906_00675</name>
    <name evidence="7" type="ORF">UFOPK2624_01075</name>
    <name evidence="8" type="ORF">UFOPK3010_01202</name>
    <name evidence="3" type="ORF">UFOPK3331_01955</name>
    <name evidence="9" type="ORF">UFOPK3785_00285</name>
    <name evidence="10" type="ORF">UFOPK3927_00726</name>
    <name evidence="4" type="ORF">UFOPK4201_00295</name>
</gene>
<evidence type="ECO:0000313" key="6">
    <source>
        <dbReference type="EMBL" id="CAB4619835.1"/>
    </source>
</evidence>
<organism evidence="3">
    <name type="scientific">freshwater metagenome</name>
    <dbReference type="NCBI Taxonomy" id="449393"/>
    <lineage>
        <taxon>unclassified sequences</taxon>
        <taxon>metagenomes</taxon>
        <taxon>ecological metagenomes</taxon>
    </lineage>
</organism>
<dbReference type="GO" id="GO:0046872">
    <property type="term" value="F:metal ion binding"/>
    <property type="evidence" value="ECO:0007669"/>
    <property type="project" value="InterPro"/>
</dbReference>
<evidence type="ECO:0000313" key="10">
    <source>
        <dbReference type="EMBL" id="CAB4981228.1"/>
    </source>
</evidence>
<dbReference type="EMBL" id="CAEZXY010000045">
    <property type="protein sequence ID" value="CAB4710382.1"/>
    <property type="molecule type" value="Genomic_DNA"/>
</dbReference>
<reference evidence="3" key="1">
    <citation type="submission" date="2020-05" db="EMBL/GenBank/DDBJ databases">
        <authorList>
            <person name="Chiriac C."/>
            <person name="Salcher M."/>
            <person name="Ghai R."/>
            <person name="Kavagutti S V."/>
        </authorList>
    </citation>
    <scope>NUCLEOTIDE SEQUENCE</scope>
</reference>
<dbReference type="EMBL" id="CAEUNJ010000008">
    <property type="protein sequence ID" value="CAB4370563.1"/>
    <property type="molecule type" value="Genomic_DNA"/>
</dbReference>
<feature type="domain" description="MDMPI C-terminal" evidence="1">
    <location>
        <begin position="143"/>
        <end position="235"/>
    </location>
</feature>
<dbReference type="InterPro" id="IPR017517">
    <property type="entry name" value="Maleyloyr_isom"/>
</dbReference>
<evidence type="ECO:0000313" key="3">
    <source>
        <dbReference type="EMBL" id="CAB4346698.1"/>
    </source>
</evidence>
<dbReference type="EMBL" id="CAFBOK010000069">
    <property type="protein sequence ID" value="CAB4981228.1"/>
    <property type="molecule type" value="Genomic_DNA"/>
</dbReference>
<evidence type="ECO:0000313" key="9">
    <source>
        <dbReference type="EMBL" id="CAB4942318.1"/>
    </source>
</evidence>
<dbReference type="InterPro" id="IPR034660">
    <property type="entry name" value="DinB/YfiT-like"/>
</dbReference>
<evidence type="ECO:0000259" key="1">
    <source>
        <dbReference type="Pfam" id="PF07398"/>
    </source>
</evidence>
<dbReference type="Pfam" id="PF11716">
    <property type="entry name" value="MDMPI_N"/>
    <property type="match status" value="1"/>
</dbReference>
<dbReference type="SUPFAM" id="SSF109854">
    <property type="entry name" value="DinB/YfiT-like putative metalloenzymes"/>
    <property type="match status" value="1"/>
</dbReference>
<dbReference type="EMBL" id="CAESAL010000121">
    <property type="protein sequence ID" value="CAB4346698.1"/>
    <property type="molecule type" value="Genomic_DNA"/>
</dbReference>
<dbReference type="AlphaFoldDB" id="A0A6J5ZYT9"/>
<evidence type="ECO:0000313" key="7">
    <source>
        <dbReference type="EMBL" id="CAB4710382.1"/>
    </source>
</evidence>
<evidence type="ECO:0000313" key="5">
    <source>
        <dbReference type="EMBL" id="CAB4595103.1"/>
    </source>
</evidence>
<sequence length="242" mass="26144">MDHIATLRTEGSRLSAAARQAGLDAPVEHCPGWTVGRLLGHTGKVLQRTTVCVADGLLSAPADDRFGSLPRDEALFDAFDEILTNICETLAMCDPDGPSWNFSGENFDNAFWMRRMTHEVEIHRWDAQNAAGVAIDSFDEASAVDGIDELLTVLMPILSAVKNPELSSSFHLHCTDASGEWLTTFVNGQPTTIREHAKGDLAVRGPASGLYAWAWNRGSIIANGLDTAGDDLLLDAWASIVP</sequence>
<dbReference type="EMBL" id="CAFAAM010000174">
    <property type="protein sequence ID" value="CAB4811915.1"/>
    <property type="molecule type" value="Genomic_DNA"/>
</dbReference>
<protein>
    <submittedName>
        <fullName evidence="3">Unannotated protein</fullName>
    </submittedName>
</protein>
<dbReference type="PANTHER" id="PTHR40758:SF1">
    <property type="entry name" value="CONSERVED PROTEIN"/>
    <property type="match status" value="1"/>
</dbReference>
<dbReference type="GO" id="GO:0005886">
    <property type="term" value="C:plasma membrane"/>
    <property type="evidence" value="ECO:0007669"/>
    <property type="project" value="TreeGrafter"/>
</dbReference>
<evidence type="ECO:0000313" key="8">
    <source>
        <dbReference type="EMBL" id="CAB4811915.1"/>
    </source>
</evidence>
<feature type="domain" description="Mycothiol-dependent maleylpyruvate isomerase metal-binding" evidence="2">
    <location>
        <begin position="6"/>
        <end position="128"/>
    </location>
</feature>
<accession>A0A6J5ZYT9</accession>
<dbReference type="InterPro" id="IPR024344">
    <property type="entry name" value="MDMPI_metal-binding"/>
</dbReference>
<dbReference type="Pfam" id="PF07398">
    <property type="entry name" value="MDMPI_C"/>
    <property type="match status" value="1"/>
</dbReference>
<dbReference type="EMBL" id="CAEZTY010000078">
    <property type="protein sequence ID" value="CAB4595103.1"/>
    <property type="molecule type" value="Genomic_DNA"/>
</dbReference>
<dbReference type="EMBL" id="CAFBNJ010000009">
    <property type="protein sequence ID" value="CAB4942318.1"/>
    <property type="molecule type" value="Genomic_DNA"/>
</dbReference>
<evidence type="ECO:0000313" key="4">
    <source>
        <dbReference type="EMBL" id="CAB4370563.1"/>
    </source>
</evidence>
<dbReference type="InterPro" id="IPR010872">
    <property type="entry name" value="MDMPI_C-term_domain"/>
</dbReference>
<dbReference type="NCBIfam" id="TIGR03083">
    <property type="entry name" value="maleylpyruvate isomerase family mycothiol-dependent enzyme"/>
    <property type="match status" value="1"/>
</dbReference>
<proteinExistence type="predicted"/>
<dbReference type="PANTHER" id="PTHR40758">
    <property type="entry name" value="CONSERVED PROTEIN"/>
    <property type="match status" value="1"/>
</dbReference>